<dbReference type="EMBL" id="CP002379">
    <property type="protein sequence ID" value="ADX71613.1"/>
    <property type="molecule type" value="Genomic_DNA"/>
</dbReference>
<dbReference type="Gene3D" id="6.10.140.1430">
    <property type="match status" value="1"/>
</dbReference>
<dbReference type="KEGG" id="apn:Asphe3_03980"/>
<evidence type="ECO:0000313" key="2">
    <source>
        <dbReference type="EMBL" id="ADX71613.1"/>
    </source>
</evidence>
<protein>
    <recommendedName>
        <fullName evidence="4">YtxH domain-containing protein</fullName>
    </recommendedName>
</protein>
<evidence type="ECO:0000256" key="1">
    <source>
        <dbReference type="SAM" id="MobiDB-lite"/>
    </source>
</evidence>
<dbReference type="Proteomes" id="UP000008639">
    <property type="component" value="Chromosome"/>
</dbReference>
<gene>
    <name evidence="2" type="ordered locus">Asphe3_03980</name>
</gene>
<accession>F0M8S0</accession>
<evidence type="ECO:0000313" key="3">
    <source>
        <dbReference type="Proteomes" id="UP000008639"/>
    </source>
</evidence>
<feature type="compositionally biased region" description="Gly residues" evidence="1">
    <location>
        <begin position="139"/>
        <end position="158"/>
    </location>
</feature>
<dbReference type="AlphaFoldDB" id="F0M8S0"/>
<proteinExistence type="predicted"/>
<name>F0M8S0_PSEPM</name>
<feature type="region of interest" description="Disordered" evidence="1">
    <location>
        <begin position="81"/>
        <end position="195"/>
    </location>
</feature>
<dbReference type="eggNOG" id="ENOG5033C8D">
    <property type="taxonomic scope" value="Bacteria"/>
</dbReference>
<organism evidence="2 3">
    <name type="scientific">Pseudarthrobacter phenanthrenivorans (strain DSM 18606 / JCM 16027 / LMG 23796 / Sphe3)</name>
    <name type="common">Arthrobacter phenanthrenivorans</name>
    <dbReference type="NCBI Taxonomy" id="930171"/>
    <lineage>
        <taxon>Bacteria</taxon>
        <taxon>Bacillati</taxon>
        <taxon>Actinomycetota</taxon>
        <taxon>Actinomycetes</taxon>
        <taxon>Micrococcales</taxon>
        <taxon>Micrococcaceae</taxon>
        <taxon>Pseudarthrobacter</taxon>
    </lineage>
</organism>
<evidence type="ECO:0008006" key="4">
    <source>
        <dbReference type="Google" id="ProtNLM"/>
    </source>
</evidence>
<feature type="compositionally biased region" description="Low complexity" evidence="1">
    <location>
        <begin position="97"/>
        <end position="107"/>
    </location>
</feature>
<feature type="compositionally biased region" description="Low complexity" evidence="1">
    <location>
        <begin position="123"/>
        <end position="138"/>
    </location>
</feature>
<sequence precursor="true">MKQEFIVKNKLLLGVGIAAGYVLGSRSGRAAYDKLKARAAGIWDSKPVQDKVSVATEAIKEKAPEVADQLTEAARRAGTVIGSAMHRDGASGDTKSTSDGDAAAGAAGTTGAGTSGGFGSAGTAGTTDTLGTSATLGTSGTGTTGTGTSGTGTSGAGTSGTLNDASDLGEDHIPAHSTHPETTNLGTNDETESKP</sequence>
<feature type="compositionally biased region" description="Gly residues" evidence="1">
    <location>
        <begin position="108"/>
        <end position="122"/>
    </location>
</feature>
<dbReference type="STRING" id="930171.Asphe3_03980"/>
<reference evidence="2 3" key="1">
    <citation type="journal article" date="2011" name="Stand. Genomic Sci.">
        <title>Complete genome sequence of Arthrobacter phenanthrenivorans type strain (Sphe3).</title>
        <authorList>
            <person name="Kallimanis A."/>
            <person name="Labutti K.M."/>
            <person name="Lapidus A."/>
            <person name="Clum A."/>
            <person name="Lykidis A."/>
            <person name="Mavromatis K."/>
            <person name="Pagani I."/>
            <person name="Liolios K."/>
            <person name="Ivanova N."/>
            <person name="Goodwin L."/>
            <person name="Pitluck S."/>
            <person name="Chen A."/>
            <person name="Palaniappan K."/>
            <person name="Markowitz V."/>
            <person name="Bristow J."/>
            <person name="Velentzas A.D."/>
            <person name="Perisynakis A."/>
            <person name="Ouzounis C.C."/>
            <person name="Kyrpides N.C."/>
            <person name="Koukkou A.I."/>
            <person name="Drainas C."/>
        </authorList>
    </citation>
    <scope>NUCLEOTIDE SEQUENCE [LARGE SCALE GENOMIC DNA]</scope>
    <source>
        <strain evidence="3">DSM 18606 / JCM 16027 / LMG 23796 / Sphe3</strain>
    </source>
</reference>
<dbReference type="HOGENOM" id="CLU_1393828_0_0_11"/>